<reference evidence="3 4" key="1">
    <citation type="journal article" date="2012" name="BMC Genomics">
        <title>Comparative genomics of the classical Bordetella subspecies: the evolution and exchange of virulence-associated diversity amongst closely related pathogens.</title>
        <authorList>
            <person name="Park J."/>
            <person name="Zhang Y."/>
            <person name="Buboltz A.M."/>
            <person name="Zhang X."/>
            <person name="Schuster S.C."/>
            <person name="Ahuja U."/>
            <person name="Liu M."/>
            <person name="Miller J.F."/>
            <person name="Sebaihia M."/>
            <person name="Bentley S.D."/>
            <person name="Parkhill J."/>
            <person name="Harvill E.T."/>
        </authorList>
    </citation>
    <scope>NUCLEOTIDE SEQUENCE [LARGE SCALE GENOMIC DNA]</scope>
    <source>
        <strain evidence="3 4">Bpp5</strain>
    </source>
</reference>
<name>K0MJP6_BORPB</name>
<dbReference type="KEGG" id="bpar:BN117_2813"/>
<organism evidence="3 4">
    <name type="scientific">Bordetella parapertussis (strain Bpp5)</name>
    <dbReference type="NCBI Taxonomy" id="1208660"/>
    <lineage>
        <taxon>Bacteria</taxon>
        <taxon>Pseudomonadati</taxon>
        <taxon>Pseudomonadota</taxon>
        <taxon>Betaproteobacteria</taxon>
        <taxon>Burkholderiales</taxon>
        <taxon>Alcaligenaceae</taxon>
        <taxon>Bordetella</taxon>
    </lineage>
</organism>
<evidence type="ECO:0000313" key="4">
    <source>
        <dbReference type="Proteomes" id="UP000008035"/>
    </source>
</evidence>
<evidence type="ECO:0000259" key="2">
    <source>
        <dbReference type="SMART" id="SM01007"/>
    </source>
</evidence>
<dbReference type="GO" id="GO:0005856">
    <property type="term" value="C:cytoskeleton"/>
    <property type="evidence" value="ECO:0007669"/>
    <property type="project" value="TreeGrafter"/>
</dbReference>
<accession>K0MJP6</accession>
<dbReference type="Gene3D" id="3.40.225.10">
    <property type="entry name" value="Class II aldolase/adducin N-terminal domain"/>
    <property type="match status" value="1"/>
</dbReference>
<dbReference type="HOGENOM" id="CLU_006033_1_2_4"/>
<dbReference type="SMART" id="SM01007">
    <property type="entry name" value="Aldolase_II"/>
    <property type="match status" value="1"/>
</dbReference>
<dbReference type="Proteomes" id="UP000008035">
    <property type="component" value="Chromosome"/>
</dbReference>
<protein>
    <submittedName>
        <fullName evidence="3">Aldolase</fullName>
    </submittedName>
</protein>
<evidence type="ECO:0000256" key="1">
    <source>
        <dbReference type="ARBA" id="ARBA00037961"/>
    </source>
</evidence>
<dbReference type="AlphaFoldDB" id="K0MJP6"/>
<dbReference type="PANTHER" id="PTHR10672:SF3">
    <property type="entry name" value="PROTEIN HU-LI TAI SHAO"/>
    <property type="match status" value="1"/>
</dbReference>
<proteinExistence type="inferred from homology"/>
<dbReference type="Pfam" id="PF00596">
    <property type="entry name" value="Aldolase_II"/>
    <property type="match status" value="1"/>
</dbReference>
<dbReference type="PANTHER" id="PTHR10672">
    <property type="entry name" value="ADDUCIN"/>
    <property type="match status" value="1"/>
</dbReference>
<comment type="similarity">
    <text evidence="1">Belongs to the aldolase class II family.</text>
</comment>
<dbReference type="InterPro" id="IPR001303">
    <property type="entry name" value="Aldolase_II/adducin_N"/>
</dbReference>
<dbReference type="InterPro" id="IPR051017">
    <property type="entry name" value="Aldolase-II_Adducin_sf"/>
</dbReference>
<dbReference type="NCBIfam" id="NF005484">
    <property type="entry name" value="PRK07090.1"/>
    <property type="match status" value="1"/>
</dbReference>
<dbReference type="EMBL" id="HE965803">
    <property type="protein sequence ID" value="CCJ50146.1"/>
    <property type="molecule type" value="Genomic_DNA"/>
</dbReference>
<sequence>MARRNRMESMMSSSYTVQDKDVLRARVDREIESRVSEPQWTRAQKMALACRMLAEQGHWHGGLAGQITARGDEPGTYWTLPFGVGADEARASELILIDEDLNPLDGKSLPNPANRFHIWIYRHRPNVQCIVHTHPPAVSALSMVGEPLVVAHMDATPFYNDCAYLPQWPGLPIGDNEGEVISAALGEKRAILLANHGLLTAGSSIEESAVMALWMEQAAMLQLRARAIGPVKAVPGELAQESHDFLVKPKIQSLTFAYFARRVLRAAPDCLD</sequence>
<dbReference type="GO" id="GO:0051015">
    <property type="term" value="F:actin filament binding"/>
    <property type="evidence" value="ECO:0007669"/>
    <property type="project" value="TreeGrafter"/>
</dbReference>
<gene>
    <name evidence="3" type="ordered locus">BN117_2813</name>
</gene>
<feature type="domain" description="Class II aldolase/adducin N-terminal" evidence="2">
    <location>
        <begin position="44"/>
        <end position="223"/>
    </location>
</feature>
<evidence type="ECO:0000313" key="3">
    <source>
        <dbReference type="EMBL" id="CCJ50146.1"/>
    </source>
</evidence>
<dbReference type="InterPro" id="IPR036409">
    <property type="entry name" value="Aldolase_II/adducin_N_sf"/>
</dbReference>
<dbReference type="SUPFAM" id="SSF53639">
    <property type="entry name" value="AraD/HMP-PK domain-like"/>
    <property type="match status" value="1"/>
</dbReference>